<dbReference type="SMART" id="SM00839">
    <property type="entry name" value="ELFV_dehydrog"/>
    <property type="match status" value="1"/>
</dbReference>
<evidence type="ECO:0000256" key="1">
    <source>
        <dbReference type="ARBA" id="ARBA00006382"/>
    </source>
</evidence>
<dbReference type="PANTHER" id="PTHR11606:SF13">
    <property type="entry name" value="GLUTAMATE DEHYDROGENASE 1, MITOCHONDRIAL"/>
    <property type="match status" value="1"/>
</dbReference>
<evidence type="ECO:0000256" key="6">
    <source>
        <dbReference type="RuleBase" id="RU004417"/>
    </source>
</evidence>
<dbReference type="PIRSF" id="PIRSF000185">
    <property type="entry name" value="Glu_DH"/>
    <property type="match status" value="1"/>
</dbReference>
<dbReference type="Gene3D" id="3.40.50.10860">
    <property type="entry name" value="Leucine Dehydrogenase, chain A, domain 1"/>
    <property type="match status" value="1"/>
</dbReference>
<dbReference type="InterPro" id="IPR006096">
    <property type="entry name" value="Glu/Leu/Phe/Val/Trp_DH_C"/>
</dbReference>
<dbReference type="AlphaFoldDB" id="A0A345BV80"/>
<dbReference type="Pfam" id="PF02812">
    <property type="entry name" value="ELFV_dehydrog_N"/>
    <property type="match status" value="1"/>
</dbReference>
<dbReference type="InterPro" id="IPR036291">
    <property type="entry name" value="NAD(P)-bd_dom_sf"/>
</dbReference>
<keyword evidence="5" id="KW-0547">Nucleotide-binding</keyword>
<dbReference type="Pfam" id="PF00208">
    <property type="entry name" value="ELFV_dehydrog"/>
    <property type="match status" value="1"/>
</dbReference>
<dbReference type="Gene3D" id="3.40.50.720">
    <property type="entry name" value="NAD(P)-binding Rossmann-like Domain"/>
    <property type="match status" value="1"/>
</dbReference>
<accession>A0A345BV80</accession>
<dbReference type="SUPFAM" id="SSF53223">
    <property type="entry name" value="Aminoacid dehydrogenase-like, N-terminal domain"/>
    <property type="match status" value="1"/>
</dbReference>
<dbReference type="Gene3D" id="1.10.8.1210">
    <property type="match status" value="2"/>
</dbReference>
<feature type="domain" description="Glutamate/phenylalanine/leucine/valine/L-tryptophan dehydrogenase C-terminal" evidence="7">
    <location>
        <begin position="207"/>
        <end position="437"/>
    </location>
</feature>
<evidence type="ECO:0000313" key="8">
    <source>
        <dbReference type="EMBL" id="AXF54861.1"/>
    </source>
</evidence>
<reference evidence="8 9" key="1">
    <citation type="journal article" date="2018" name="J. Microbiol.">
        <title>Salicibibacter kimchii gen. nov., sp. nov., a moderately halophilic and alkalitolerant bacterium in the family Bacillaceae, isolated from kimchi.</title>
        <authorList>
            <person name="Jang J.Y."/>
            <person name="Oh Y.J."/>
            <person name="Lim S.K."/>
            <person name="Park H.K."/>
            <person name="Lee C."/>
            <person name="Kim J.Y."/>
            <person name="Lee M.A."/>
            <person name="Choi H.J."/>
        </authorList>
    </citation>
    <scope>NUCLEOTIDE SEQUENCE [LARGE SCALE GENOMIC DNA]</scope>
    <source>
        <strain evidence="8 9">NKC1-1</strain>
    </source>
</reference>
<keyword evidence="5" id="KW-0520">NAD</keyword>
<comment type="similarity">
    <text evidence="1 4 6">Belongs to the Glu/Leu/Phe/Val dehydrogenases family.</text>
</comment>
<keyword evidence="3 4" id="KW-0560">Oxidoreductase</keyword>
<feature type="binding site" evidence="5">
    <location>
        <position position="373"/>
    </location>
    <ligand>
        <name>substrate</name>
    </ligand>
</feature>
<protein>
    <recommendedName>
        <fullName evidence="2 4">Glutamate dehydrogenase</fullName>
    </recommendedName>
</protein>
<evidence type="ECO:0000256" key="3">
    <source>
        <dbReference type="ARBA" id="ARBA00023002"/>
    </source>
</evidence>
<dbReference type="InterPro" id="IPR046346">
    <property type="entry name" value="Aminoacid_DH-like_N_sf"/>
</dbReference>
<dbReference type="GO" id="GO:0000166">
    <property type="term" value="F:nucleotide binding"/>
    <property type="evidence" value="ECO:0007669"/>
    <property type="project" value="UniProtKB-KW"/>
</dbReference>
<evidence type="ECO:0000313" key="9">
    <source>
        <dbReference type="Proteomes" id="UP000252100"/>
    </source>
</evidence>
<evidence type="ECO:0000259" key="7">
    <source>
        <dbReference type="SMART" id="SM00839"/>
    </source>
</evidence>
<gene>
    <name evidence="8" type="ORF">DT065_01730</name>
</gene>
<dbReference type="Proteomes" id="UP000252100">
    <property type="component" value="Chromosome"/>
</dbReference>
<proteinExistence type="inferred from homology"/>
<name>A0A345BV80_9BACI</name>
<organism evidence="8 9">
    <name type="scientific">Salicibibacter kimchii</name>
    <dbReference type="NCBI Taxonomy" id="2099786"/>
    <lineage>
        <taxon>Bacteria</taxon>
        <taxon>Bacillati</taxon>
        <taxon>Bacillota</taxon>
        <taxon>Bacilli</taxon>
        <taxon>Bacillales</taxon>
        <taxon>Bacillaceae</taxon>
        <taxon>Salicibibacter</taxon>
    </lineage>
</organism>
<sequence>MVDSSLPTPMSHTEVTLMGEESADKENNHHRLTMMQAFMASALKKWGYAPQVYELLKEPLRTLTVRIPIKLDSGVTKTFTGFCVQHSDATGPGIGGVKFHPEVTEKDVQAQAIWTSLQAGVLDIPYGGASGAIVCNPKELSFREFEALSRGYIRALISFIGPKKEFIAPEAVPNTQIMAWMLDESSKVKTNESPGFVRGELLGLGGSFGREAAVGIGITIAAKSGAKRVKLPLEKAGAIIHGFGNVGTYVAKTLNAAGAKIVGISDGHGALYDPDGLDVEDLMDRRDSFGMVTNLFKKSISKNELLAEDCDIIVDSSRSPYVRTARDVEPIQADIYIEVGMEKISAEASARLHQRGTCVIPGLWTSAAGPALSYLKGIQNNQGYAWTEEEVKNKLEEKLKEALTSMVDIAHSHRVTMHEAAHMIGIQKLVNASRLRGWI</sequence>
<dbReference type="GO" id="GO:0006538">
    <property type="term" value="P:L-glutamate catabolic process"/>
    <property type="evidence" value="ECO:0007669"/>
    <property type="project" value="TreeGrafter"/>
</dbReference>
<evidence type="ECO:0000256" key="2">
    <source>
        <dbReference type="ARBA" id="ARBA00012896"/>
    </source>
</evidence>
<dbReference type="PRINTS" id="PR00082">
    <property type="entry name" value="GLFDHDRGNASE"/>
</dbReference>
<evidence type="ECO:0000256" key="5">
    <source>
        <dbReference type="PIRSR" id="PIRSR000185-2"/>
    </source>
</evidence>
<dbReference type="InterPro" id="IPR006097">
    <property type="entry name" value="Glu/Leu/Phe/Val/Trp_DH_dimer"/>
</dbReference>
<dbReference type="SUPFAM" id="SSF51735">
    <property type="entry name" value="NAD(P)-binding Rossmann-fold domains"/>
    <property type="match status" value="1"/>
</dbReference>
<dbReference type="InterPro" id="IPR014362">
    <property type="entry name" value="Glu_DH"/>
</dbReference>
<keyword evidence="9" id="KW-1185">Reference proteome</keyword>
<dbReference type="KEGG" id="rue:DT065_01730"/>
<dbReference type="PANTHER" id="PTHR11606">
    <property type="entry name" value="GLUTAMATE DEHYDROGENASE"/>
    <property type="match status" value="1"/>
</dbReference>
<feature type="binding site" evidence="5">
    <location>
        <position position="245"/>
    </location>
    <ligand>
        <name>NAD(+)</name>
        <dbReference type="ChEBI" id="CHEBI:57540"/>
    </ligand>
</feature>
<dbReference type="InterPro" id="IPR006095">
    <property type="entry name" value="Glu/Leu/Phe/Val/Trp_DH"/>
</dbReference>
<evidence type="ECO:0000256" key="4">
    <source>
        <dbReference type="PIRNR" id="PIRNR000185"/>
    </source>
</evidence>
<dbReference type="EMBL" id="CP031092">
    <property type="protein sequence ID" value="AXF54861.1"/>
    <property type="molecule type" value="Genomic_DNA"/>
</dbReference>
<dbReference type="GO" id="GO:0004352">
    <property type="term" value="F:glutamate dehydrogenase (NAD+) activity"/>
    <property type="evidence" value="ECO:0007669"/>
    <property type="project" value="TreeGrafter"/>
</dbReference>